<feature type="non-terminal residue" evidence="10">
    <location>
        <position position="109"/>
    </location>
</feature>
<organism evidence="9 10">
    <name type="scientific">Limulus polyphemus</name>
    <name type="common">Atlantic horseshoe crab</name>
    <dbReference type="NCBI Taxonomy" id="6850"/>
    <lineage>
        <taxon>Eukaryota</taxon>
        <taxon>Metazoa</taxon>
        <taxon>Ecdysozoa</taxon>
        <taxon>Arthropoda</taxon>
        <taxon>Chelicerata</taxon>
        <taxon>Merostomata</taxon>
        <taxon>Xiphosura</taxon>
        <taxon>Limulidae</taxon>
        <taxon>Limulus</taxon>
    </lineage>
</organism>
<dbReference type="InterPro" id="IPR016579">
    <property type="entry name" value="Synaptogyrin"/>
</dbReference>
<evidence type="ECO:0000256" key="5">
    <source>
        <dbReference type="ARBA" id="ARBA00023136"/>
    </source>
</evidence>
<comment type="similarity">
    <text evidence="2">Belongs to the synaptogyrin family.</text>
</comment>
<evidence type="ECO:0000256" key="7">
    <source>
        <dbReference type="SAM" id="Phobius"/>
    </source>
</evidence>
<protein>
    <submittedName>
        <fullName evidence="10">Synaptogyrin-like</fullName>
    </submittedName>
</protein>
<dbReference type="PANTHER" id="PTHR10838">
    <property type="entry name" value="SYNAPTOGYRIN"/>
    <property type="match status" value="1"/>
</dbReference>
<evidence type="ECO:0000313" key="9">
    <source>
        <dbReference type="Proteomes" id="UP000694941"/>
    </source>
</evidence>
<keyword evidence="9" id="KW-1185">Reference proteome</keyword>
<evidence type="ECO:0000313" key="10">
    <source>
        <dbReference type="RefSeq" id="XP_013792362.1"/>
    </source>
</evidence>
<evidence type="ECO:0000256" key="4">
    <source>
        <dbReference type="ARBA" id="ARBA00022989"/>
    </source>
</evidence>
<evidence type="ECO:0000256" key="3">
    <source>
        <dbReference type="ARBA" id="ARBA00022692"/>
    </source>
</evidence>
<keyword evidence="5 6" id="KW-0472">Membrane</keyword>
<evidence type="ECO:0000256" key="2">
    <source>
        <dbReference type="ARBA" id="ARBA00010252"/>
    </source>
</evidence>
<comment type="subcellular location">
    <subcellularLocation>
        <location evidence="1">Membrane</location>
        <topology evidence="1">Multi-pass membrane protein</topology>
    </subcellularLocation>
</comment>
<name>A0ABM1C110_LIMPO</name>
<dbReference type="InterPro" id="IPR008253">
    <property type="entry name" value="Marvel"/>
</dbReference>
<sequence length="109" mass="11789">MNSAAYGAGLAGSQFDPVTFIQKPQVILRILCWLFAVIVFGCISAEGWIEDVCSYNGDTHACNFGVGIGVIAFLMSIGFIVLEGMFQNISSVKIRRRAVLFDLAFSGES</sequence>
<keyword evidence="3 6" id="KW-0812">Transmembrane</keyword>
<feature type="transmembrane region" description="Helical" evidence="7">
    <location>
        <begin position="64"/>
        <end position="86"/>
    </location>
</feature>
<evidence type="ECO:0000256" key="6">
    <source>
        <dbReference type="PROSITE-ProRule" id="PRU00581"/>
    </source>
</evidence>
<dbReference type="Proteomes" id="UP000694941">
    <property type="component" value="Unplaced"/>
</dbReference>
<reference evidence="10" key="1">
    <citation type="submission" date="2025-08" db="UniProtKB">
        <authorList>
            <consortium name="RefSeq"/>
        </authorList>
    </citation>
    <scope>IDENTIFICATION</scope>
    <source>
        <tissue evidence="10">Muscle</tissue>
    </source>
</reference>
<evidence type="ECO:0000256" key="1">
    <source>
        <dbReference type="ARBA" id="ARBA00004141"/>
    </source>
</evidence>
<dbReference type="PANTHER" id="PTHR10838:SF20">
    <property type="entry name" value="SYNAPTOGYRIN"/>
    <property type="match status" value="1"/>
</dbReference>
<dbReference type="PROSITE" id="PS51225">
    <property type="entry name" value="MARVEL"/>
    <property type="match status" value="1"/>
</dbReference>
<gene>
    <name evidence="10" type="primary">LOC106476243</name>
</gene>
<evidence type="ECO:0000259" key="8">
    <source>
        <dbReference type="PROSITE" id="PS51225"/>
    </source>
</evidence>
<feature type="transmembrane region" description="Helical" evidence="7">
    <location>
        <begin position="30"/>
        <end position="49"/>
    </location>
</feature>
<keyword evidence="4 7" id="KW-1133">Transmembrane helix</keyword>
<dbReference type="RefSeq" id="XP_013792362.1">
    <property type="nucleotide sequence ID" value="XM_013936908.1"/>
</dbReference>
<feature type="domain" description="MARVEL" evidence="8">
    <location>
        <begin position="20"/>
        <end position="109"/>
    </location>
</feature>
<dbReference type="GeneID" id="106476243"/>
<proteinExistence type="inferred from homology"/>
<dbReference type="Pfam" id="PF01284">
    <property type="entry name" value="MARVEL"/>
    <property type="match status" value="1"/>
</dbReference>
<accession>A0ABM1C110</accession>